<keyword evidence="12" id="KW-1185">Reference proteome</keyword>
<evidence type="ECO:0000259" key="10">
    <source>
        <dbReference type="PROSITE" id="PS50035"/>
    </source>
</evidence>
<protein>
    <recommendedName>
        <fullName evidence="8">Cardiolipin synthase</fullName>
        <ecNumber evidence="8">2.7.8.-</ecNumber>
    </recommendedName>
</protein>
<dbReference type="CDD" id="cd09160">
    <property type="entry name" value="PLDc_SMU_988_like_2"/>
    <property type="match status" value="1"/>
</dbReference>
<dbReference type="SMART" id="SM00155">
    <property type="entry name" value="PLDc"/>
    <property type="match status" value="2"/>
</dbReference>
<evidence type="ECO:0000256" key="7">
    <source>
        <dbReference type="ARBA" id="ARBA00023136"/>
    </source>
</evidence>
<reference evidence="11 12" key="1">
    <citation type="submission" date="2021-03" db="EMBL/GenBank/DDBJ databases">
        <authorList>
            <person name="Gilmore M.S."/>
            <person name="Schwartzman J."/>
            <person name="Van Tyne D."/>
            <person name="Martin M."/>
            <person name="Earl A.M."/>
            <person name="Manson A.L."/>
            <person name="Straub T."/>
            <person name="Salamzade R."/>
            <person name="Saavedra J."/>
            <person name="Lebreton F."/>
            <person name="Prichula J."/>
            <person name="Schaufler K."/>
            <person name="Gaca A."/>
            <person name="Sgardioli B."/>
            <person name="Wagenaar J."/>
            <person name="Strong T."/>
        </authorList>
    </citation>
    <scope>NUCLEOTIDE SEQUENCE [LARGE SCALE GENOMIC DNA]</scope>
    <source>
        <strain evidence="11 12">DIV2402</strain>
    </source>
</reference>
<proteinExistence type="predicted"/>
<comment type="subcellular location">
    <subcellularLocation>
        <location evidence="1">Cell membrane</location>
    </subcellularLocation>
</comment>
<evidence type="ECO:0000256" key="3">
    <source>
        <dbReference type="ARBA" id="ARBA00022679"/>
    </source>
</evidence>
<feature type="transmembrane region" description="Helical" evidence="9">
    <location>
        <begin position="83"/>
        <end position="101"/>
    </location>
</feature>
<feature type="transmembrane region" description="Helical" evidence="9">
    <location>
        <begin position="21"/>
        <end position="47"/>
    </location>
</feature>
<keyword evidence="5" id="KW-0677">Repeat</keyword>
<dbReference type="Gene3D" id="3.30.870.10">
    <property type="entry name" value="Endonuclease Chain A"/>
    <property type="match status" value="2"/>
</dbReference>
<evidence type="ECO:0000256" key="6">
    <source>
        <dbReference type="ARBA" id="ARBA00022989"/>
    </source>
</evidence>
<keyword evidence="4 9" id="KW-0812">Transmembrane</keyword>
<dbReference type="Pfam" id="PF13091">
    <property type="entry name" value="PLDc_2"/>
    <property type="match status" value="2"/>
</dbReference>
<evidence type="ECO:0000256" key="4">
    <source>
        <dbReference type="ARBA" id="ARBA00022692"/>
    </source>
</evidence>
<dbReference type="InterPro" id="IPR022924">
    <property type="entry name" value="Cardiolipin_synthase"/>
</dbReference>
<evidence type="ECO:0000256" key="9">
    <source>
        <dbReference type="SAM" id="Phobius"/>
    </source>
</evidence>
<name>A0ABZ2SRM4_9ENTE</name>
<dbReference type="CDD" id="cd09154">
    <property type="entry name" value="PLDc_SMU_988_like_1"/>
    <property type="match status" value="1"/>
</dbReference>
<sequence length="522" mass="60053">MNESDEPIYLLKKGKKGLLQLVFSRVGIVIVVLLLQILMLLAFFQYVSTNYVHVFYGGAIVVTIFGYMFLLNSSSDGSVKLTWMILFTVLPIIGIFFYFYMRLELGHRLEKRRLIRLKNESNNLIQTSSTVKEKIKTEKDLLGVATFLSGTGSYPVYENSELVYFPTGEDKFYDLLEELKKAESFIFLEYFIVGEGKMWGKILEVLIEKAAAGVEVRFLYDGFNEFSLLPHSYPKKLAKLGIKCKVFAPLYPFVSTVYNFRDHRKICVIDGKVAYTGGINLADEYINEVERFGYWKDTAIKVKGEAVESFTLMFLQMWAMDDGVLDFEHWLQRPQPEIEKSGYVIPYGDAPLDDDRVGEFIYFDILNKATEYVHIMTPYLILDGEMETALRLAAKRGVDVKIILPHIPDKKYAFALAKSHYKSLLQAGVKIYEFTPGFIHAKVFVSDDRKATVGTVNLDYRSFYHHFECGLYMEDVETLADIEQDFQETLIQSQEVTMQDALKEKRSIKVLGWMLKVFAPLM</sequence>
<dbReference type="PROSITE" id="PS50035">
    <property type="entry name" value="PLD"/>
    <property type="match status" value="2"/>
</dbReference>
<keyword evidence="2" id="KW-1003">Cell membrane</keyword>
<organism evidence="11 12">
    <name type="scientific">Candidatus Enterococcus lowellii</name>
    <dbReference type="NCBI Taxonomy" id="2230877"/>
    <lineage>
        <taxon>Bacteria</taxon>
        <taxon>Bacillati</taxon>
        <taxon>Bacillota</taxon>
        <taxon>Bacilli</taxon>
        <taxon>Lactobacillales</taxon>
        <taxon>Enterococcaceae</taxon>
        <taxon>Enterococcus</taxon>
    </lineage>
</organism>
<gene>
    <name evidence="11" type="ORF">DOK78_002298</name>
</gene>
<evidence type="ECO:0000313" key="11">
    <source>
        <dbReference type="EMBL" id="WYJ77660.1"/>
    </source>
</evidence>
<dbReference type="InterPro" id="IPR025202">
    <property type="entry name" value="PLD-like_dom"/>
</dbReference>
<dbReference type="PANTHER" id="PTHR21248:SF22">
    <property type="entry name" value="PHOSPHOLIPASE D"/>
    <property type="match status" value="1"/>
</dbReference>
<evidence type="ECO:0000256" key="2">
    <source>
        <dbReference type="ARBA" id="ARBA00022475"/>
    </source>
</evidence>
<dbReference type="Proteomes" id="UP000664701">
    <property type="component" value="Chromosome"/>
</dbReference>
<dbReference type="NCBIfam" id="TIGR04265">
    <property type="entry name" value="bac_cardiolipin"/>
    <property type="match status" value="1"/>
</dbReference>
<dbReference type="InterPro" id="IPR001736">
    <property type="entry name" value="PLipase_D/transphosphatidylase"/>
</dbReference>
<feature type="transmembrane region" description="Helical" evidence="9">
    <location>
        <begin position="53"/>
        <end position="71"/>
    </location>
</feature>
<evidence type="ECO:0000256" key="5">
    <source>
        <dbReference type="ARBA" id="ARBA00022737"/>
    </source>
</evidence>
<dbReference type="EC" id="2.7.8.-" evidence="8"/>
<accession>A0ABZ2SRM4</accession>
<dbReference type="EMBL" id="CP147251">
    <property type="protein sequence ID" value="WYJ77660.1"/>
    <property type="molecule type" value="Genomic_DNA"/>
</dbReference>
<keyword evidence="7 9" id="KW-0472">Membrane</keyword>
<feature type="domain" description="PLD phosphodiesterase" evidence="10">
    <location>
        <begin position="435"/>
        <end position="462"/>
    </location>
</feature>
<evidence type="ECO:0000313" key="12">
    <source>
        <dbReference type="Proteomes" id="UP000664701"/>
    </source>
</evidence>
<dbReference type="SUPFAM" id="SSF56024">
    <property type="entry name" value="Phospholipase D/nuclease"/>
    <property type="match status" value="2"/>
</dbReference>
<evidence type="ECO:0000256" key="1">
    <source>
        <dbReference type="ARBA" id="ARBA00004236"/>
    </source>
</evidence>
<dbReference type="RefSeq" id="WP_243430409.1">
    <property type="nucleotide sequence ID" value="NZ_CP147251.1"/>
</dbReference>
<evidence type="ECO:0000256" key="8">
    <source>
        <dbReference type="NCBIfam" id="TIGR04265"/>
    </source>
</evidence>
<keyword evidence="6 9" id="KW-1133">Transmembrane helix</keyword>
<keyword evidence="3" id="KW-0808">Transferase</keyword>
<feature type="domain" description="PLD phosphodiesterase" evidence="10">
    <location>
        <begin position="258"/>
        <end position="285"/>
    </location>
</feature>
<dbReference type="PANTHER" id="PTHR21248">
    <property type="entry name" value="CARDIOLIPIN SYNTHASE"/>
    <property type="match status" value="1"/>
</dbReference>
<reference evidence="11 12" key="2">
    <citation type="submission" date="2024-03" db="EMBL/GenBank/DDBJ databases">
        <title>The Genome Sequence of Enterococcus sp. DIV2402.</title>
        <authorList>
            <consortium name="The Broad Institute Genomics Platform"/>
            <consortium name="The Broad Institute Microbial Omics Core"/>
            <consortium name="The Broad Institute Genomic Center for Infectious Diseases"/>
            <person name="Earl A."/>
            <person name="Manson A."/>
            <person name="Gilmore M."/>
            <person name="Schwartman J."/>
            <person name="Shea T."/>
            <person name="Abouelleil A."/>
            <person name="Cao P."/>
            <person name="Chapman S."/>
            <person name="Cusick C."/>
            <person name="Young S."/>
            <person name="Neafsey D."/>
            <person name="Nusbaum C."/>
            <person name="Birren B."/>
        </authorList>
    </citation>
    <scope>NUCLEOTIDE SEQUENCE [LARGE SCALE GENOMIC DNA]</scope>
    <source>
        <strain evidence="11 12">DIV2402</strain>
    </source>
</reference>